<gene>
    <name evidence="1" type="ORF">ACFSTE_02590</name>
</gene>
<sequence length="270" mass="31831">MKNNFAHIQFSDTIHGLLEIEGVTSKGKIVNKRYQSDSEIPLIDAQKKYTELIDALKEVRKEVYLEQLNNNNEEFRRLSYNKLSKLDFFNPDSDNDGYYYKNIYFNGEVDKIKLYIKKSTRESSMNFMSISNTNYGSLIAEHSEDFVSYRILTDTGELVTKIQSENYRVLSQDFRYYEINGEYFHLNLNKKELDHIIADSIIAFDNDIVAIKKDRDHEEYELFSSEKIKISNYKYSKFENDYGLLFGFREGCFYIINSEGKEEAKLKRGC</sequence>
<evidence type="ECO:0000313" key="2">
    <source>
        <dbReference type="Proteomes" id="UP001597459"/>
    </source>
</evidence>
<dbReference type="Proteomes" id="UP001597459">
    <property type="component" value="Unassembled WGS sequence"/>
</dbReference>
<proteinExistence type="predicted"/>
<reference evidence="2" key="1">
    <citation type="journal article" date="2019" name="Int. J. Syst. Evol. Microbiol.">
        <title>The Global Catalogue of Microorganisms (GCM) 10K type strain sequencing project: providing services to taxonomists for standard genome sequencing and annotation.</title>
        <authorList>
            <consortium name="The Broad Institute Genomics Platform"/>
            <consortium name="The Broad Institute Genome Sequencing Center for Infectious Disease"/>
            <person name="Wu L."/>
            <person name="Ma J."/>
        </authorList>
    </citation>
    <scope>NUCLEOTIDE SEQUENCE [LARGE SCALE GENOMIC DNA]</scope>
    <source>
        <strain evidence="2">KCTC 42423</strain>
    </source>
</reference>
<organism evidence="1 2">
    <name type="scientific">Aquimarina hainanensis</name>
    <dbReference type="NCBI Taxonomy" id="1578017"/>
    <lineage>
        <taxon>Bacteria</taxon>
        <taxon>Pseudomonadati</taxon>
        <taxon>Bacteroidota</taxon>
        <taxon>Flavobacteriia</taxon>
        <taxon>Flavobacteriales</taxon>
        <taxon>Flavobacteriaceae</taxon>
        <taxon>Aquimarina</taxon>
    </lineage>
</organism>
<name>A0ABW5N269_9FLAO</name>
<dbReference type="EMBL" id="JBHULX010000001">
    <property type="protein sequence ID" value="MFD2589700.1"/>
    <property type="molecule type" value="Genomic_DNA"/>
</dbReference>
<evidence type="ECO:0000313" key="1">
    <source>
        <dbReference type="EMBL" id="MFD2589700.1"/>
    </source>
</evidence>
<accession>A0ABW5N269</accession>
<comment type="caution">
    <text evidence="1">The sequence shown here is derived from an EMBL/GenBank/DDBJ whole genome shotgun (WGS) entry which is preliminary data.</text>
</comment>
<dbReference type="RefSeq" id="WP_378258364.1">
    <property type="nucleotide sequence ID" value="NZ_JBHSJV010000001.1"/>
</dbReference>
<protein>
    <submittedName>
        <fullName evidence="1">Uncharacterized protein</fullName>
    </submittedName>
</protein>
<keyword evidence="2" id="KW-1185">Reference proteome</keyword>